<name>A0ABX5S8B6_9BURK</name>
<accession>A0ABX5S8B6</accession>
<dbReference type="PANTHER" id="PTHR46972:SF1">
    <property type="entry name" value="FAD DEPENDENT OXIDOREDUCTASE DOMAIN-CONTAINING PROTEIN"/>
    <property type="match status" value="1"/>
</dbReference>
<keyword evidence="4" id="KW-0503">Monooxygenase</keyword>
<dbReference type="PRINTS" id="PR00420">
    <property type="entry name" value="RNGMNOXGNASE"/>
</dbReference>
<keyword evidence="7" id="KW-1185">Reference proteome</keyword>
<keyword evidence="3" id="KW-0560">Oxidoreductase</keyword>
<evidence type="ECO:0000313" key="7">
    <source>
        <dbReference type="Proteomes" id="UP000294359"/>
    </source>
</evidence>
<dbReference type="SUPFAM" id="SSF51905">
    <property type="entry name" value="FAD/NAD(P)-binding domain"/>
    <property type="match status" value="1"/>
</dbReference>
<proteinExistence type="predicted"/>
<organism evidence="6 7">
    <name type="scientific">Pseudoduganella plicata</name>
    <dbReference type="NCBI Taxonomy" id="321984"/>
    <lineage>
        <taxon>Bacteria</taxon>
        <taxon>Pseudomonadati</taxon>
        <taxon>Pseudomonadota</taxon>
        <taxon>Betaproteobacteria</taxon>
        <taxon>Burkholderiales</taxon>
        <taxon>Oxalobacteraceae</taxon>
        <taxon>Telluria group</taxon>
        <taxon>Pseudoduganella</taxon>
    </lineage>
</organism>
<evidence type="ECO:0000256" key="4">
    <source>
        <dbReference type="ARBA" id="ARBA00023033"/>
    </source>
</evidence>
<evidence type="ECO:0000256" key="1">
    <source>
        <dbReference type="ARBA" id="ARBA00022630"/>
    </source>
</evidence>
<feature type="domain" description="FAD-binding" evidence="5">
    <location>
        <begin position="51"/>
        <end position="110"/>
    </location>
</feature>
<dbReference type="InterPro" id="IPR002938">
    <property type="entry name" value="FAD-bd"/>
</dbReference>
<evidence type="ECO:0000256" key="3">
    <source>
        <dbReference type="ARBA" id="ARBA00023002"/>
    </source>
</evidence>
<dbReference type="Gene3D" id="3.50.50.60">
    <property type="entry name" value="FAD/NAD(P)-binding domain"/>
    <property type="match status" value="1"/>
</dbReference>
<sequence length="135" mass="14270">MPTAAKCAEDHTPGAGWSPALPAFILESETLPVLRPIYALPVGLRWHRVPGVTLVGDAAHLMSPFAGEGANLAMVDGASLARAILEHPGEVDAALDTYERALFPHSAKIAAASARNLERFFGEAPWSVVCLFGRA</sequence>
<dbReference type="EMBL" id="CP038026">
    <property type="protein sequence ID" value="QBQ35524.1"/>
    <property type="molecule type" value="Genomic_DNA"/>
</dbReference>
<evidence type="ECO:0000259" key="5">
    <source>
        <dbReference type="Pfam" id="PF01494"/>
    </source>
</evidence>
<dbReference type="PANTHER" id="PTHR46972">
    <property type="entry name" value="MONOOXYGENASE ASQM-RELATED"/>
    <property type="match status" value="1"/>
</dbReference>
<evidence type="ECO:0000313" key="6">
    <source>
        <dbReference type="EMBL" id="QBQ35524.1"/>
    </source>
</evidence>
<keyword evidence="2" id="KW-0274">FAD</keyword>
<gene>
    <name evidence="6" type="ORF">E1742_04610</name>
</gene>
<dbReference type="Proteomes" id="UP000294359">
    <property type="component" value="Chromosome"/>
</dbReference>
<reference evidence="6 7" key="1">
    <citation type="submission" date="2019-03" db="EMBL/GenBank/DDBJ databases">
        <title>Draft Genome Sequences of Six Type Strains of the Genus Massilia.</title>
        <authorList>
            <person name="Miess H."/>
            <person name="Frediansyhah A."/>
            <person name="Gross H."/>
        </authorList>
    </citation>
    <scope>NUCLEOTIDE SEQUENCE [LARGE SCALE GENOMIC DNA]</scope>
    <source>
        <strain evidence="6 7">DSM 17505</strain>
    </source>
</reference>
<dbReference type="RefSeq" id="WP_134383763.1">
    <property type="nucleotide sequence ID" value="NZ_BMWW01000005.1"/>
</dbReference>
<protein>
    <recommendedName>
        <fullName evidence="5">FAD-binding domain-containing protein</fullName>
    </recommendedName>
</protein>
<evidence type="ECO:0000256" key="2">
    <source>
        <dbReference type="ARBA" id="ARBA00022827"/>
    </source>
</evidence>
<dbReference type="InterPro" id="IPR036188">
    <property type="entry name" value="FAD/NAD-bd_sf"/>
</dbReference>
<dbReference type="Pfam" id="PF01494">
    <property type="entry name" value="FAD_binding_3"/>
    <property type="match status" value="1"/>
</dbReference>
<keyword evidence="1" id="KW-0285">Flavoprotein</keyword>